<proteinExistence type="predicted"/>
<dbReference type="GO" id="GO:0004553">
    <property type="term" value="F:hydrolase activity, hydrolyzing O-glycosyl compounds"/>
    <property type="evidence" value="ECO:0007669"/>
    <property type="project" value="InterPro"/>
</dbReference>
<feature type="domain" description="Glycoside hydrolase family 5" evidence="3">
    <location>
        <begin position="40"/>
        <end position="332"/>
    </location>
</feature>
<protein>
    <submittedName>
        <fullName evidence="4">Unannotated protein</fullName>
    </submittedName>
</protein>
<dbReference type="Gene3D" id="3.20.20.80">
    <property type="entry name" value="Glycosidases"/>
    <property type="match status" value="1"/>
</dbReference>
<sequence>MHRTTRIALIVVLALIALPAAAAKANPRMQIGFFDDPSFRWSKSTAENLQAASKSGATVIHVLADWSQIASAKPASPLNGDDPAYKISDLDSLVSTAPKYGMQVIVSITGTPKWANGGQTPNHPPTNMGDLTAFAHMLAARYNGLHPGYGVVSRFAIWNEPNLQLFLTPQFENGQIVSPGIYAKLFAAGYAGIKAGNPLALVAAGNTSNRGHNTPTGGVSDSTAPATFARLLAIAAPKLKFDAWATHPYPTSPNLPPTQKVQYPAVTLTTLDQFGSDLKTWWKRRVPIWITEYGEQTRPQYSIGVSASQQAADAKTALQMAAKNPYVDIFVWFIFRDSTNQTWFSGLKNANGSNKPSYATFSATAKTVAGQTYYIPQGGGFTPAIDVPQLFNNNPVGSRIGLTYAVFEGKKKIAVGQPPATLAANGTVSAPISFRDVKGHTYSVVVKLGDKHGVTVTRTIAVIAQ</sequence>
<dbReference type="Pfam" id="PF00150">
    <property type="entry name" value="Cellulase"/>
    <property type="match status" value="1"/>
</dbReference>
<name>A0A6J6QIK8_9ZZZZ</name>
<dbReference type="AlphaFoldDB" id="A0A6J6QIK8"/>
<dbReference type="InterPro" id="IPR001547">
    <property type="entry name" value="Glyco_hydro_5"/>
</dbReference>
<evidence type="ECO:0000256" key="1">
    <source>
        <dbReference type="ARBA" id="ARBA00022801"/>
    </source>
</evidence>
<dbReference type="GO" id="GO:0000272">
    <property type="term" value="P:polysaccharide catabolic process"/>
    <property type="evidence" value="ECO:0007669"/>
    <property type="project" value="InterPro"/>
</dbReference>
<evidence type="ECO:0000313" key="4">
    <source>
        <dbReference type="EMBL" id="CAB4711147.1"/>
    </source>
</evidence>
<keyword evidence="1" id="KW-0378">Hydrolase</keyword>
<dbReference type="EMBL" id="CAEZXP010000012">
    <property type="protein sequence ID" value="CAB4711147.1"/>
    <property type="molecule type" value="Genomic_DNA"/>
</dbReference>
<organism evidence="4">
    <name type="scientific">freshwater metagenome</name>
    <dbReference type="NCBI Taxonomy" id="449393"/>
    <lineage>
        <taxon>unclassified sequences</taxon>
        <taxon>metagenomes</taxon>
        <taxon>ecological metagenomes</taxon>
    </lineage>
</organism>
<accession>A0A6J6QIK8</accession>
<evidence type="ECO:0000259" key="3">
    <source>
        <dbReference type="Pfam" id="PF00150"/>
    </source>
</evidence>
<dbReference type="PANTHER" id="PTHR12631">
    <property type="entry name" value="ALPHA-L-IDURONIDASE"/>
    <property type="match status" value="1"/>
</dbReference>
<gene>
    <name evidence="4" type="ORF">UFOPK2399_02006</name>
</gene>
<keyword evidence="2" id="KW-0326">Glycosidase</keyword>
<dbReference type="InterPro" id="IPR051923">
    <property type="entry name" value="Glycosyl_Hydrolase_39"/>
</dbReference>
<reference evidence="4" key="1">
    <citation type="submission" date="2020-05" db="EMBL/GenBank/DDBJ databases">
        <authorList>
            <person name="Chiriac C."/>
            <person name="Salcher M."/>
            <person name="Ghai R."/>
            <person name="Kavagutti S V."/>
        </authorList>
    </citation>
    <scope>NUCLEOTIDE SEQUENCE</scope>
</reference>
<dbReference type="PANTHER" id="PTHR12631:SF10">
    <property type="entry name" value="BETA-XYLOSIDASE-LIKE PROTEIN-RELATED"/>
    <property type="match status" value="1"/>
</dbReference>
<dbReference type="SUPFAM" id="SSF51445">
    <property type="entry name" value="(Trans)glycosidases"/>
    <property type="match status" value="1"/>
</dbReference>
<evidence type="ECO:0000256" key="2">
    <source>
        <dbReference type="ARBA" id="ARBA00023295"/>
    </source>
</evidence>
<dbReference type="InterPro" id="IPR017853">
    <property type="entry name" value="GH"/>
</dbReference>